<dbReference type="InterPro" id="IPR003607">
    <property type="entry name" value="HD/PDEase_dom"/>
</dbReference>
<dbReference type="InterPro" id="IPR050124">
    <property type="entry name" value="tRNA_CCA-adding_enzyme"/>
</dbReference>
<accession>A0ABP6ZA17</accession>
<dbReference type="Proteomes" id="UP001501074">
    <property type="component" value="Unassembled WGS sequence"/>
</dbReference>
<dbReference type="SMART" id="SM00471">
    <property type="entry name" value="HDc"/>
    <property type="match status" value="1"/>
</dbReference>
<evidence type="ECO:0000313" key="3">
    <source>
        <dbReference type="EMBL" id="GAA3601948.1"/>
    </source>
</evidence>
<dbReference type="InterPro" id="IPR006674">
    <property type="entry name" value="HD_domain"/>
</dbReference>
<protein>
    <submittedName>
        <fullName evidence="3">AAA family ATPase</fullName>
    </submittedName>
</protein>
<sequence>MDAIDCALRGTDVDLTSETRPELAGLRECPQTAAFHAEGDVAEHSRRVYDLAREHAGHLEDPWSAITLRLAGLLHDVGKPFTTKENGPGRWSAHGHDLEGAKLVSTLFATHPALLKLPLGVYAGVHALVRAHMWTYAADRISPGAALRMSHISDPRLLTALWDSDSRGRICDDPHELADRVAFADLVLHDLDAARPASHGVLDQVAVRDTVDPRAWRETFRAVVEGTLTNSGAASAHLAAAERHSTGGSITYTIGLPGAGKSTWARETWAPATGGVVLSSEGARRRDRRAAAAAVLQQIPGHLAAGRDICVDATHLLRETRDVLITYAGRYGAGLHAVYFAAPLSLALNRQTTRPGADAVPAAAVTTMAARLRWPTPDEYQTLTVVEPNRTSWDYTGHSRWLDPRAAALSSPSRTPS</sequence>
<evidence type="ECO:0000313" key="4">
    <source>
        <dbReference type="Proteomes" id="UP001501074"/>
    </source>
</evidence>
<dbReference type="SUPFAM" id="SSF52540">
    <property type="entry name" value="P-loop containing nucleoside triphosphate hydrolases"/>
    <property type="match status" value="1"/>
</dbReference>
<dbReference type="PANTHER" id="PTHR47545">
    <property type="entry name" value="MULTIFUNCTIONAL CCA PROTEIN"/>
    <property type="match status" value="1"/>
</dbReference>
<evidence type="ECO:0000259" key="2">
    <source>
        <dbReference type="SMART" id="SM00471"/>
    </source>
</evidence>
<dbReference type="RefSeq" id="WP_231485192.1">
    <property type="nucleotide sequence ID" value="NZ_BAAAZO010000002.1"/>
</dbReference>
<proteinExistence type="predicted"/>
<dbReference type="InterPro" id="IPR027417">
    <property type="entry name" value="P-loop_NTPase"/>
</dbReference>
<gene>
    <name evidence="3" type="ORF">GCM10022223_17130</name>
</gene>
<dbReference type="Gene3D" id="3.40.50.300">
    <property type="entry name" value="P-loop containing nucleotide triphosphate hydrolases"/>
    <property type="match status" value="1"/>
</dbReference>
<dbReference type="CDD" id="cd00077">
    <property type="entry name" value="HDc"/>
    <property type="match status" value="1"/>
</dbReference>
<dbReference type="Gene3D" id="1.10.3090.10">
    <property type="entry name" value="cca-adding enzyme, domain 2"/>
    <property type="match status" value="1"/>
</dbReference>
<dbReference type="EMBL" id="BAAAZO010000002">
    <property type="protein sequence ID" value="GAA3601948.1"/>
    <property type="molecule type" value="Genomic_DNA"/>
</dbReference>
<reference evidence="4" key="1">
    <citation type="journal article" date="2019" name="Int. J. Syst. Evol. Microbiol.">
        <title>The Global Catalogue of Microorganisms (GCM) 10K type strain sequencing project: providing services to taxonomists for standard genome sequencing and annotation.</title>
        <authorList>
            <consortium name="The Broad Institute Genomics Platform"/>
            <consortium name="The Broad Institute Genome Sequencing Center for Infectious Disease"/>
            <person name="Wu L."/>
            <person name="Ma J."/>
        </authorList>
    </citation>
    <scope>NUCLEOTIDE SEQUENCE [LARGE SCALE GENOMIC DNA]</scope>
    <source>
        <strain evidence="4">JCM 16902</strain>
    </source>
</reference>
<organism evidence="3 4">
    <name type="scientific">Kineosporia mesophila</name>
    <dbReference type="NCBI Taxonomy" id="566012"/>
    <lineage>
        <taxon>Bacteria</taxon>
        <taxon>Bacillati</taxon>
        <taxon>Actinomycetota</taxon>
        <taxon>Actinomycetes</taxon>
        <taxon>Kineosporiales</taxon>
        <taxon>Kineosporiaceae</taxon>
        <taxon>Kineosporia</taxon>
    </lineage>
</organism>
<dbReference type="Pfam" id="PF01966">
    <property type="entry name" value="HD"/>
    <property type="match status" value="1"/>
</dbReference>
<dbReference type="PANTHER" id="PTHR47545:SF1">
    <property type="entry name" value="MULTIFUNCTIONAL CCA PROTEIN"/>
    <property type="match status" value="1"/>
</dbReference>
<feature type="domain" description="HD/PDEase" evidence="2">
    <location>
        <begin position="37"/>
        <end position="343"/>
    </location>
</feature>
<dbReference type="Pfam" id="PF13671">
    <property type="entry name" value="AAA_33"/>
    <property type="match status" value="1"/>
</dbReference>
<evidence type="ECO:0000256" key="1">
    <source>
        <dbReference type="ARBA" id="ARBA00022741"/>
    </source>
</evidence>
<keyword evidence="4" id="KW-1185">Reference proteome</keyword>
<dbReference type="SUPFAM" id="SSF109604">
    <property type="entry name" value="HD-domain/PDEase-like"/>
    <property type="match status" value="1"/>
</dbReference>
<comment type="caution">
    <text evidence="3">The sequence shown here is derived from an EMBL/GenBank/DDBJ whole genome shotgun (WGS) entry which is preliminary data.</text>
</comment>
<name>A0ABP6ZA17_9ACTN</name>
<keyword evidence="1" id="KW-0547">Nucleotide-binding</keyword>